<dbReference type="RefSeq" id="WP_003136550.1">
    <property type="nucleotide sequence ID" value="NZ_AMQS01000034.1"/>
</dbReference>
<comment type="caution">
    <text evidence="1">The sequence shown here is derived from an EMBL/GenBank/DDBJ whole genome shotgun (WGS) entry which is preliminary data.</text>
</comment>
<protein>
    <submittedName>
        <fullName evidence="1">Phage baseplate protein</fullName>
    </submittedName>
</protein>
<sequence length="495" mass="53382">MAGGSTAGSLKLNKTSFALSGVASNNTLTYTTDGGGSMSTGRVKVEVETVTLVNAAGTVLQDLPIKVASDQVSVTGSYQIPLDLANSYPSVNYTNLRVIAHYKQVTQSDMGDTTTYFDYVQNLTVYFTNALYAPTCSLTYEEATPGLADKFGAFIQMYSTVKATPEFTGKYGATLKTGTVTFDGMFKNFSSVDSDILFGNIKTSGNQKLECKVTDSRGNTFTTSYTLNVLAYTIPQLTTVVLDRCDENGEHNDHGRYVLVEAAGSITPLGDKNDKSLIVNYKLPEDEAWASQDISSLFVRYVIDGKAVVGTGDFDPTLTYNFKVSLTDAFNSTEVSKNITTATPLLDFHKSGTGLAIGGAATKEDTFDVLLPNMSAVNLNVEMLEVDDSTVYGVTTNNGWYEEKLGDNFYRWTQIFKVSANIATASGSLYNSDTLTIPAVPTGSANVYRAITILTAPWPCWSGYFATAGGFRLFSTVVRTFGEVTLEAVLYGSKN</sequence>
<dbReference type="eggNOG" id="ENOG502ZQEV">
    <property type="taxonomic scope" value="Bacteria"/>
</dbReference>
<gene>
    <name evidence="1" type="ORF">C426_1940</name>
</gene>
<dbReference type="AlphaFoldDB" id="K2PKH5"/>
<name>K2PKH5_9LACT</name>
<organism evidence="1 2">
    <name type="scientific">Lactococcus garvieae DCC43</name>
    <dbReference type="NCBI Taxonomy" id="1231377"/>
    <lineage>
        <taxon>Bacteria</taxon>
        <taxon>Bacillati</taxon>
        <taxon>Bacillota</taxon>
        <taxon>Bacilli</taxon>
        <taxon>Lactobacillales</taxon>
        <taxon>Streptococcaceae</taxon>
        <taxon>Lactococcus</taxon>
    </lineage>
</organism>
<evidence type="ECO:0000313" key="2">
    <source>
        <dbReference type="Proteomes" id="UP000006787"/>
    </source>
</evidence>
<proteinExistence type="predicted"/>
<reference evidence="1 2" key="1">
    <citation type="journal article" date="2012" name="J. Bacteriol.">
        <title>Genome Sequence of the Bacteriocin-Producing Strain Lactococcus garvieae DCC43.</title>
        <authorList>
            <person name="Gabrielsen C."/>
            <person name="Brede D.A."/>
            <person name="Hernandez P.E."/>
            <person name="Nes I.F."/>
            <person name="Diep D.B."/>
        </authorList>
    </citation>
    <scope>NUCLEOTIDE SEQUENCE [LARGE SCALE GENOMIC DNA]</scope>
    <source>
        <strain evidence="1 2">DCC43</strain>
    </source>
</reference>
<dbReference type="Proteomes" id="UP000006787">
    <property type="component" value="Unassembled WGS sequence"/>
</dbReference>
<dbReference type="InterPro" id="IPR008577">
    <property type="entry name" value="DUF859"/>
</dbReference>
<evidence type="ECO:0000313" key="1">
    <source>
        <dbReference type="EMBL" id="EKF50709.1"/>
    </source>
</evidence>
<dbReference type="PATRIC" id="fig|1231377.3.peg.1921"/>
<accession>K2PKH5</accession>
<dbReference type="EMBL" id="AMQS01000034">
    <property type="protein sequence ID" value="EKF50709.1"/>
    <property type="molecule type" value="Genomic_DNA"/>
</dbReference>
<dbReference type="Pfam" id="PF05895">
    <property type="entry name" value="DUF859"/>
    <property type="match status" value="1"/>
</dbReference>